<evidence type="ECO:0000313" key="9">
    <source>
        <dbReference type="Proteomes" id="UP000253744"/>
    </source>
</evidence>
<dbReference type="KEGG" id="dwu:DVJ83_09280"/>
<dbReference type="InterPro" id="IPR022830">
    <property type="entry name" value="Indigdn_synthA-like"/>
</dbReference>
<dbReference type="EMBL" id="CP031158">
    <property type="protein sequence ID" value="AXG99300.1"/>
    <property type="molecule type" value="Genomic_DNA"/>
</dbReference>
<name>A0A345IHX8_9DEIO</name>
<keyword evidence="2 6" id="KW-0378">Hydrolase</keyword>
<dbReference type="HAMAP" id="MF_01876">
    <property type="entry name" value="PsiMP_glycosidase"/>
    <property type="match status" value="1"/>
</dbReference>
<keyword evidence="1 6" id="KW-0479">Metal-binding</keyword>
<evidence type="ECO:0000256" key="4">
    <source>
        <dbReference type="ARBA" id="ARBA00023239"/>
    </source>
</evidence>
<evidence type="ECO:0000256" key="6">
    <source>
        <dbReference type="HAMAP-Rule" id="MF_01876"/>
    </source>
</evidence>
<reference evidence="8 9" key="1">
    <citation type="submission" date="2018-07" db="EMBL/GenBank/DDBJ databases">
        <title>Complete Genome and Methylome Analysis of Deinococcus wulumuqiensis NEB 479.</title>
        <authorList>
            <person name="Fomenkov A."/>
            <person name="Luyten Y."/>
            <person name="Vincze T."/>
            <person name="Anton B.P."/>
            <person name="Clark T."/>
            <person name="Roberts R.J."/>
            <person name="Morgan R.D."/>
        </authorList>
    </citation>
    <scope>NUCLEOTIDE SEQUENCE [LARGE SCALE GENOMIC DNA]</scope>
    <source>
        <strain evidence="8 9">NEB 479</strain>
    </source>
</reference>
<feature type="compositionally biased region" description="Low complexity" evidence="7">
    <location>
        <begin position="1"/>
        <end position="27"/>
    </location>
</feature>
<keyword evidence="5 6" id="KW-0326">Glycosidase</keyword>
<evidence type="ECO:0000256" key="1">
    <source>
        <dbReference type="ARBA" id="ARBA00022723"/>
    </source>
</evidence>
<comment type="similarity">
    <text evidence="6">Belongs to the pseudouridine-5'-phosphate glycosidase family.</text>
</comment>
<keyword evidence="3 6" id="KW-0464">Manganese</keyword>
<evidence type="ECO:0000256" key="5">
    <source>
        <dbReference type="ARBA" id="ARBA00023295"/>
    </source>
</evidence>
<dbReference type="EC" id="4.2.1.70" evidence="6"/>
<evidence type="ECO:0000313" key="8">
    <source>
        <dbReference type="EMBL" id="AXG99300.1"/>
    </source>
</evidence>
<dbReference type="AlphaFoldDB" id="A0A345IHX8"/>
<evidence type="ECO:0000256" key="2">
    <source>
        <dbReference type="ARBA" id="ARBA00022801"/>
    </source>
</evidence>
<organism evidence="8 9">
    <name type="scientific">Deinococcus wulumuqiensis</name>
    <dbReference type="NCBI Taxonomy" id="980427"/>
    <lineage>
        <taxon>Bacteria</taxon>
        <taxon>Thermotogati</taxon>
        <taxon>Deinococcota</taxon>
        <taxon>Deinococci</taxon>
        <taxon>Deinococcales</taxon>
        <taxon>Deinococcaceae</taxon>
        <taxon>Deinococcus</taxon>
    </lineage>
</organism>
<accession>A0A345IHX8</accession>
<dbReference type="GO" id="GO:0046113">
    <property type="term" value="P:nucleobase catabolic process"/>
    <property type="evidence" value="ECO:0007669"/>
    <property type="project" value="UniProtKB-UniRule"/>
</dbReference>
<dbReference type="GO" id="GO:0046872">
    <property type="term" value="F:metal ion binding"/>
    <property type="evidence" value="ECO:0007669"/>
    <property type="project" value="UniProtKB-KW"/>
</dbReference>
<dbReference type="Proteomes" id="UP000253744">
    <property type="component" value="Chromosome"/>
</dbReference>
<gene>
    <name evidence="6" type="primary">psuG</name>
    <name evidence="8" type="ORF">DVJ83_09280</name>
</gene>
<keyword evidence="4 6" id="KW-0456">Lyase</keyword>
<sequence>MNQSQNAQTQTDQAQTHQAQTRQAQTHQARHLLDFQPEVAAALAEGRPVVALESTIISHGMPYPQNVEMARGVEQIVRDNGAVPATIAVLGGRLKVGLSADELELLATDKGVQKISTRDLPVTVGLRQHGATTVASTMRIAALAGIRVFATGGTGGVHRGAGETMDISADLLELARTDVCVVSAGVKSILDIGLTLEVLETQGVPAITLGADEFPAFYSRRSGFRSPLTVQTPAEAARVLKAKWDLGLAGGVLLANPVPESAEIPAGEMETHITRALGDMDALGLTGKDTTPYLLGRIVELTGGRSLETNIALVRHNAAAAAQVAAEYARLG</sequence>
<comment type="subunit">
    <text evidence="6">Homotrimer.</text>
</comment>
<feature type="active site" description="Proton donor" evidence="6">
    <location>
        <position position="53"/>
    </location>
</feature>
<feature type="binding site" evidence="6">
    <location>
        <begin position="168"/>
        <end position="170"/>
    </location>
    <ligand>
        <name>substrate</name>
    </ligand>
</feature>
<dbReference type="RefSeq" id="WP_114672145.1">
    <property type="nucleotide sequence ID" value="NZ_CP031158.1"/>
</dbReference>
<feature type="region of interest" description="Disordered" evidence="7">
    <location>
        <begin position="1"/>
        <end position="28"/>
    </location>
</feature>
<feature type="binding site" evidence="6">
    <location>
        <position position="166"/>
    </location>
    <ligand>
        <name>Mn(2+)</name>
        <dbReference type="ChEBI" id="CHEBI:29035"/>
    </ligand>
</feature>
<protein>
    <recommendedName>
        <fullName evidence="6">Pseudouridine-5'-phosphate glycosidase</fullName>
        <shortName evidence="6">PsiMP glycosidase</shortName>
        <ecNumber evidence="6">4.2.1.70</ecNumber>
    </recommendedName>
</protein>
<dbReference type="PANTHER" id="PTHR42909:SF1">
    <property type="entry name" value="CARBOHYDRATE KINASE PFKB DOMAIN-CONTAINING PROTEIN"/>
    <property type="match status" value="1"/>
</dbReference>
<dbReference type="PANTHER" id="PTHR42909">
    <property type="entry name" value="ZGC:136858"/>
    <property type="match status" value="1"/>
</dbReference>
<dbReference type="GO" id="GO:0004730">
    <property type="term" value="F:pseudouridylate synthase activity"/>
    <property type="evidence" value="ECO:0007669"/>
    <property type="project" value="UniProtKB-UniRule"/>
</dbReference>
<dbReference type="InterPro" id="IPR007342">
    <property type="entry name" value="PsuG"/>
</dbReference>
<comment type="function">
    <text evidence="6">Catalyzes the reversible cleavage of pseudouridine 5'-phosphate (PsiMP) to ribose 5-phosphate and uracil. Functions biologically in the cleavage direction, as part of a pseudouridine degradation pathway.</text>
</comment>
<dbReference type="STRING" id="1288484.GCA_000348665_01712"/>
<proteinExistence type="inferred from homology"/>
<comment type="cofactor">
    <cofactor evidence="6">
        <name>Mn(2+)</name>
        <dbReference type="ChEBI" id="CHEBI:29035"/>
    </cofactor>
    <text evidence="6">Binds 1 Mn(2+) ion per subunit.</text>
</comment>
<evidence type="ECO:0000256" key="7">
    <source>
        <dbReference type="SAM" id="MobiDB-lite"/>
    </source>
</evidence>
<dbReference type="SUPFAM" id="SSF110581">
    <property type="entry name" value="Indigoidine synthase A-like"/>
    <property type="match status" value="1"/>
</dbReference>
<dbReference type="Gene3D" id="3.40.1790.10">
    <property type="entry name" value="Indigoidine synthase domain"/>
    <property type="match status" value="1"/>
</dbReference>
<evidence type="ECO:0000256" key="3">
    <source>
        <dbReference type="ARBA" id="ARBA00023211"/>
    </source>
</evidence>
<feature type="active site" description="Nucleophile" evidence="6">
    <location>
        <position position="187"/>
    </location>
</feature>
<dbReference type="Pfam" id="PF04227">
    <property type="entry name" value="Indigoidine_A"/>
    <property type="match status" value="1"/>
</dbReference>
<dbReference type="GO" id="GO:0005737">
    <property type="term" value="C:cytoplasm"/>
    <property type="evidence" value="ECO:0007669"/>
    <property type="project" value="TreeGrafter"/>
</dbReference>
<feature type="binding site" evidence="6">
    <location>
        <position position="134"/>
    </location>
    <ligand>
        <name>substrate</name>
    </ligand>
</feature>
<feature type="binding site" evidence="6">
    <location>
        <position position="114"/>
    </location>
    <ligand>
        <name>substrate</name>
    </ligand>
</feature>
<comment type="catalytic activity">
    <reaction evidence="6">
        <text>D-ribose 5-phosphate + uracil = psi-UMP + H2O</text>
        <dbReference type="Rhea" id="RHEA:18337"/>
        <dbReference type="ChEBI" id="CHEBI:15377"/>
        <dbReference type="ChEBI" id="CHEBI:17568"/>
        <dbReference type="ChEBI" id="CHEBI:58380"/>
        <dbReference type="ChEBI" id="CHEBI:78346"/>
        <dbReference type="EC" id="4.2.1.70"/>
    </reaction>
</comment>
<dbReference type="GO" id="GO:0016798">
    <property type="term" value="F:hydrolase activity, acting on glycosyl bonds"/>
    <property type="evidence" value="ECO:0007669"/>
    <property type="project" value="UniProtKB-KW"/>
</dbReference>